<dbReference type="AlphaFoldDB" id="A0A6J4NC77"/>
<keyword evidence="2" id="KW-0808">Transferase</keyword>
<organism evidence="2">
    <name type="scientific">uncultured Nocardioides sp</name>
    <dbReference type="NCBI Taxonomy" id="198441"/>
    <lineage>
        <taxon>Bacteria</taxon>
        <taxon>Bacillati</taxon>
        <taxon>Actinomycetota</taxon>
        <taxon>Actinomycetes</taxon>
        <taxon>Propionibacteriales</taxon>
        <taxon>Nocardioidaceae</taxon>
        <taxon>Nocardioides</taxon>
        <taxon>environmental samples</taxon>
    </lineage>
</organism>
<accession>A0A6J4NC77</accession>
<dbReference type="GO" id="GO:0016740">
    <property type="term" value="F:transferase activity"/>
    <property type="evidence" value="ECO:0007669"/>
    <property type="project" value="UniProtKB-KW"/>
</dbReference>
<protein>
    <submittedName>
        <fullName evidence="2">Phospho-N-acetylmuramoyl-pentapeptide-transferase</fullName>
        <ecNumber evidence="2">2.7.8.13</ecNumber>
    </submittedName>
</protein>
<proteinExistence type="predicted"/>
<feature type="region of interest" description="Disordered" evidence="1">
    <location>
        <begin position="254"/>
        <end position="289"/>
    </location>
</feature>
<feature type="compositionally biased region" description="Basic residues" evidence="1">
    <location>
        <begin position="278"/>
        <end position="289"/>
    </location>
</feature>
<feature type="compositionally biased region" description="Basic residues" evidence="1">
    <location>
        <begin position="37"/>
        <end position="58"/>
    </location>
</feature>
<reference evidence="2" key="1">
    <citation type="submission" date="2020-02" db="EMBL/GenBank/DDBJ databases">
        <authorList>
            <person name="Meier V. D."/>
        </authorList>
    </citation>
    <scope>NUCLEOTIDE SEQUENCE</scope>
    <source>
        <strain evidence="2">AVDCRST_MAG32</strain>
    </source>
</reference>
<feature type="compositionally biased region" description="Low complexity" evidence="1">
    <location>
        <begin position="79"/>
        <end position="89"/>
    </location>
</feature>
<evidence type="ECO:0000256" key="1">
    <source>
        <dbReference type="SAM" id="MobiDB-lite"/>
    </source>
</evidence>
<sequence>ESHPVRRRALAADLAARHPLRHPPPVPARLRAGDPRRRAHHPPHQARHAHHGRHRHHPGGPGGVRRREGHHGPGAHGVRAAAALPLPRAGPGGLPRRLHQDLPPAQPRAAQPRQDHRPDRGGGGLRLARAVAGARGRARLATGDPPHLVHPGLRAPGAADRGGGPADLADRHRHLQRREPLRRPRRAGHRRVDPRLRGVHAGEHLAEQPVLRAPGGSQVLRGARPPGPGRRVGGHHRRLLRLPVVERLAGADLHGRHRVPGPGRGHGGLRDHDPHRAAAARHRRPLRAHHAVGDGPGVGLQGQPRQRAVPVGVPGEARAPGVPHDAAAPPLRDARLGTGHDRDPVLDRHGTVRGGRHRHVLRRVGRGRRM</sequence>
<name>A0A6J4NC77_9ACTN</name>
<dbReference type="EMBL" id="CADCUM010000078">
    <property type="protein sequence ID" value="CAA9383398.1"/>
    <property type="molecule type" value="Genomic_DNA"/>
</dbReference>
<feature type="non-terminal residue" evidence="2">
    <location>
        <position position="1"/>
    </location>
</feature>
<feature type="region of interest" description="Disordered" evidence="1">
    <location>
        <begin position="1"/>
        <end position="165"/>
    </location>
</feature>
<feature type="compositionally biased region" description="Basic and acidic residues" evidence="1">
    <location>
        <begin position="332"/>
        <end position="350"/>
    </location>
</feature>
<dbReference type="EC" id="2.7.8.13" evidence="2"/>
<feature type="compositionally biased region" description="Low complexity" evidence="1">
    <location>
        <begin position="126"/>
        <end position="141"/>
    </location>
</feature>
<feature type="non-terminal residue" evidence="2">
    <location>
        <position position="370"/>
    </location>
</feature>
<evidence type="ECO:0000313" key="2">
    <source>
        <dbReference type="EMBL" id="CAA9383398.1"/>
    </source>
</evidence>
<feature type="region of interest" description="Disordered" evidence="1">
    <location>
        <begin position="316"/>
        <end position="351"/>
    </location>
</feature>
<gene>
    <name evidence="2" type="ORF">AVDCRST_MAG32-1814</name>
</gene>